<dbReference type="NCBIfam" id="TIGR00287">
    <property type="entry name" value="cas1"/>
    <property type="match status" value="1"/>
</dbReference>
<evidence type="ECO:0000256" key="9">
    <source>
        <dbReference type="ARBA" id="ARBA00038592"/>
    </source>
</evidence>
<comment type="subunit">
    <text evidence="9 10">Homodimer, forms a heterotetramer with a Cas2 homodimer.</text>
</comment>
<dbReference type="Gene3D" id="1.20.120.920">
    <property type="entry name" value="CRISPR-associated endonuclease Cas1, C-terminal domain"/>
    <property type="match status" value="1"/>
</dbReference>
<comment type="function">
    <text evidence="10">CRISPR (clustered regularly interspaced short palindromic repeat), is an adaptive immune system that provides protection against mobile genetic elements (viruses, transposable elements and conjugative plasmids). CRISPR clusters contain spacers, sequences complementary to antecedent mobile elements, and target invading nucleic acids. CRISPR clusters are transcribed and processed into CRISPR RNA (crRNA). Acts as a dsDNA endonuclease. Involved in the integration of spacer DNA into the CRISPR cassette.</text>
</comment>
<evidence type="ECO:0000256" key="3">
    <source>
        <dbReference type="ARBA" id="ARBA00022759"/>
    </source>
</evidence>
<evidence type="ECO:0000256" key="10">
    <source>
        <dbReference type="HAMAP-Rule" id="MF_01470"/>
    </source>
</evidence>
<keyword evidence="5 10" id="KW-0460">Magnesium</keyword>
<dbReference type="InterPro" id="IPR050646">
    <property type="entry name" value="Cas1"/>
</dbReference>
<keyword evidence="8 10" id="KW-0464">Manganese</keyword>
<evidence type="ECO:0000256" key="7">
    <source>
        <dbReference type="ARBA" id="ARBA00023125"/>
    </source>
</evidence>
<dbReference type="PANTHER" id="PTHR34353:SF2">
    <property type="entry name" value="CRISPR-ASSOCIATED ENDONUCLEASE CAS1 1"/>
    <property type="match status" value="1"/>
</dbReference>
<keyword evidence="1 10" id="KW-0540">Nuclease</keyword>
<evidence type="ECO:0000256" key="8">
    <source>
        <dbReference type="ARBA" id="ARBA00023211"/>
    </source>
</evidence>
<geneLocation type="plasmid" evidence="11 12">
    <name>pAt1</name>
</geneLocation>
<dbReference type="InterPro" id="IPR002729">
    <property type="entry name" value="CRISPR-assoc_Cas1"/>
</dbReference>
<dbReference type="InterPro" id="IPR042206">
    <property type="entry name" value="CRISPR-assoc_Cas1_C"/>
</dbReference>
<keyword evidence="3 10" id="KW-0255">Endonuclease</keyword>
<keyword evidence="7 10" id="KW-0238">DNA-binding</keyword>
<evidence type="ECO:0000256" key="6">
    <source>
        <dbReference type="ARBA" id="ARBA00023118"/>
    </source>
</evidence>
<keyword evidence="6 10" id="KW-0051">Antiviral defense</keyword>
<reference evidence="11 12" key="1">
    <citation type="submission" date="2021-04" db="EMBL/GenBank/DDBJ databases">
        <title>Complete genome sequencing of Allochromatium tepidum strain NZ.</title>
        <authorList>
            <person name="Tsukatani Y."/>
            <person name="Mori H."/>
        </authorList>
    </citation>
    <scope>NUCLEOTIDE SEQUENCE [LARGE SCALE GENOMIC DNA]</scope>
    <source>
        <strain evidence="11 12">NZ</strain>
        <plasmid evidence="11 12">pAt1</plasmid>
    </source>
</reference>
<dbReference type="EC" id="3.1.-.-" evidence="10"/>
<dbReference type="GO" id="GO:0004519">
    <property type="term" value="F:endonuclease activity"/>
    <property type="evidence" value="ECO:0007669"/>
    <property type="project" value="UniProtKB-KW"/>
</dbReference>
<name>A0ABM7QS12_9GAMM</name>
<keyword evidence="4 10" id="KW-0378">Hydrolase</keyword>
<dbReference type="EMBL" id="AP024564">
    <property type="protein sequence ID" value="BCU08393.1"/>
    <property type="molecule type" value="Genomic_DNA"/>
</dbReference>
<comment type="cofactor">
    <cofactor evidence="10">
        <name>Mg(2+)</name>
        <dbReference type="ChEBI" id="CHEBI:18420"/>
    </cofactor>
    <cofactor evidence="10">
        <name>Mn(2+)</name>
        <dbReference type="ChEBI" id="CHEBI:29035"/>
    </cofactor>
</comment>
<evidence type="ECO:0000313" key="12">
    <source>
        <dbReference type="Proteomes" id="UP000680679"/>
    </source>
</evidence>
<sequence>MNAQLLLVIDHRDTQRTLDGGALRLVTPGAQPRPIPLGVLGLVVVHGRALVGCAVRRAPAERGIPAVMQPGRGRGACAWMGPALGSTGVWRAAQHRAAERVERRLMSARDLIAAKLPAQARVIERLPVASDPPETRIAVRRQQDPALARLGQASSTTAVMGLEGSAAAAWFRRLTLWLSSKWGFQGRTRRPPRDPVNALLSLGYTLLGGEMPAVIQQQGLDPARGLLHELVPGRESLVLDLIEPLRPSVDLVVLGMPDRLLTPEDFTNSPEDGCRLSKEARGRFYQAWAQARQDWPDLQATLEDERAGTVVSLTQLCRRQTEVLRQVLKPVMTGQCNQGDEFRLEF</sequence>
<evidence type="ECO:0000256" key="2">
    <source>
        <dbReference type="ARBA" id="ARBA00022723"/>
    </source>
</evidence>
<keyword evidence="12" id="KW-1185">Reference proteome</keyword>
<feature type="binding site" evidence="10">
    <location>
        <position position="228"/>
    </location>
    <ligand>
        <name>Mn(2+)</name>
        <dbReference type="ChEBI" id="CHEBI:29035"/>
    </ligand>
</feature>
<evidence type="ECO:0000256" key="5">
    <source>
        <dbReference type="ARBA" id="ARBA00022842"/>
    </source>
</evidence>
<dbReference type="Proteomes" id="UP000680679">
    <property type="component" value="Plasmid pAt1"/>
</dbReference>
<proteinExistence type="inferred from homology"/>
<dbReference type="Pfam" id="PF01867">
    <property type="entry name" value="Cas_Cas1"/>
    <property type="match status" value="1"/>
</dbReference>
<evidence type="ECO:0000256" key="4">
    <source>
        <dbReference type="ARBA" id="ARBA00022801"/>
    </source>
</evidence>
<keyword evidence="11" id="KW-0614">Plasmid</keyword>
<evidence type="ECO:0000256" key="1">
    <source>
        <dbReference type="ARBA" id="ARBA00022722"/>
    </source>
</evidence>
<dbReference type="CDD" id="cd09634">
    <property type="entry name" value="Cas1_I-II-III"/>
    <property type="match status" value="1"/>
</dbReference>
<organism evidence="11 12">
    <name type="scientific">Allochromatium tepidum</name>
    <dbReference type="NCBI Taxonomy" id="553982"/>
    <lineage>
        <taxon>Bacteria</taxon>
        <taxon>Pseudomonadati</taxon>
        <taxon>Pseudomonadota</taxon>
        <taxon>Gammaproteobacteria</taxon>
        <taxon>Chromatiales</taxon>
        <taxon>Chromatiaceae</taxon>
        <taxon>Allochromatium</taxon>
    </lineage>
</organism>
<comment type="similarity">
    <text evidence="10">Belongs to the CRISPR-associated endonuclease Cas1 family.</text>
</comment>
<feature type="binding site" evidence="10">
    <location>
        <position position="163"/>
    </location>
    <ligand>
        <name>Mn(2+)</name>
        <dbReference type="ChEBI" id="CHEBI:29035"/>
    </ligand>
</feature>
<evidence type="ECO:0000313" key="11">
    <source>
        <dbReference type="EMBL" id="BCU08393.1"/>
    </source>
</evidence>
<dbReference type="RefSeq" id="WP_213382347.1">
    <property type="nucleotide sequence ID" value="NZ_AP024564.1"/>
</dbReference>
<protein>
    <recommendedName>
        <fullName evidence="10">CRISPR-associated endonuclease Cas1</fullName>
        <ecNumber evidence="10">3.1.-.-</ecNumber>
    </recommendedName>
</protein>
<dbReference type="PANTHER" id="PTHR34353">
    <property type="entry name" value="CRISPR-ASSOCIATED ENDONUCLEASE CAS1 1"/>
    <property type="match status" value="1"/>
</dbReference>
<gene>
    <name evidence="11" type="primary">cas1-1</name>
    <name evidence="10" type="synonym">cas1</name>
    <name evidence="11" type="ORF">Atep_30700</name>
</gene>
<feature type="binding site" evidence="10">
    <location>
        <position position="243"/>
    </location>
    <ligand>
        <name>Mn(2+)</name>
        <dbReference type="ChEBI" id="CHEBI:29035"/>
    </ligand>
</feature>
<dbReference type="HAMAP" id="MF_01470">
    <property type="entry name" value="Cas1"/>
    <property type="match status" value="1"/>
</dbReference>
<accession>A0ABM7QS12</accession>
<keyword evidence="2 10" id="KW-0479">Metal-binding</keyword>